<sequence length="52" mass="5881">RKSKKGHHKTTEKKEVSEKSTVQSQVSQTGSDLLSPKNRAERSARNTKQNPF</sequence>
<feature type="compositionally biased region" description="Low complexity" evidence="1">
    <location>
        <begin position="19"/>
        <end position="29"/>
    </location>
</feature>
<feature type="region of interest" description="Disordered" evidence="1">
    <location>
        <begin position="1"/>
        <end position="52"/>
    </location>
</feature>
<gene>
    <name evidence="2" type="ORF">TCNE_LOCUS4485</name>
</gene>
<dbReference type="AlphaFoldDB" id="A0A183U7L5"/>
<protein>
    <submittedName>
        <fullName evidence="4">Spore protein</fullName>
    </submittedName>
</protein>
<feature type="compositionally biased region" description="Basic residues" evidence="1">
    <location>
        <begin position="1"/>
        <end position="11"/>
    </location>
</feature>
<organism evidence="3 4">
    <name type="scientific">Toxocara canis</name>
    <name type="common">Canine roundworm</name>
    <dbReference type="NCBI Taxonomy" id="6265"/>
    <lineage>
        <taxon>Eukaryota</taxon>
        <taxon>Metazoa</taxon>
        <taxon>Ecdysozoa</taxon>
        <taxon>Nematoda</taxon>
        <taxon>Chromadorea</taxon>
        <taxon>Rhabditida</taxon>
        <taxon>Spirurina</taxon>
        <taxon>Ascaridomorpha</taxon>
        <taxon>Ascaridoidea</taxon>
        <taxon>Toxocaridae</taxon>
        <taxon>Toxocara</taxon>
    </lineage>
</organism>
<evidence type="ECO:0000256" key="1">
    <source>
        <dbReference type="SAM" id="MobiDB-lite"/>
    </source>
</evidence>
<dbReference type="Proteomes" id="UP000050794">
    <property type="component" value="Unassembled WGS sequence"/>
</dbReference>
<reference evidence="2 3" key="2">
    <citation type="submission" date="2018-11" db="EMBL/GenBank/DDBJ databases">
        <authorList>
            <consortium name="Pathogen Informatics"/>
        </authorList>
    </citation>
    <scope>NUCLEOTIDE SEQUENCE [LARGE SCALE GENOMIC DNA]</scope>
</reference>
<evidence type="ECO:0000313" key="3">
    <source>
        <dbReference type="Proteomes" id="UP000050794"/>
    </source>
</evidence>
<proteinExistence type="predicted"/>
<dbReference type="WBParaSite" id="TCNE_0000448501-mRNA-1">
    <property type="protein sequence ID" value="TCNE_0000448501-mRNA-1"/>
    <property type="gene ID" value="TCNE_0000448501"/>
</dbReference>
<accession>A0A183U7L5</accession>
<keyword evidence="3" id="KW-1185">Reference proteome</keyword>
<evidence type="ECO:0000313" key="2">
    <source>
        <dbReference type="EMBL" id="VDM30273.1"/>
    </source>
</evidence>
<name>A0A183U7L5_TOXCA</name>
<dbReference type="EMBL" id="UYWY01007705">
    <property type="protein sequence ID" value="VDM30273.1"/>
    <property type="molecule type" value="Genomic_DNA"/>
</dbReference>
<evidence type="ECO:0000313" key="4">
    <source>
        <dbReference type="WBParaSite" id="TCNE_0000448501-mRNA-1"/>
    </source>
</evidence>
<reference evidence="4" key="1">
    <citation type="submission" date="2016-06" db="UniProtKB">
        <authorList>
            <consortium name="WormBaseParasite"/>
        </authorList>
    </citation>
    <scope>IDENTIFICATION</scope>
</reference>